<comment type="caution">
    <text evidence="1">The sequence shown here is derived from an EMBL/GenBank/DDBJ whole genome shotgun (WGS) entry which is preliminary data.</text>
</comment>
<reference evidence="1" key="1">
    <citation type="journal article" date="2021" name="Front. Plant Sci.">
        <title>Chromosome-Scale Genome Assembly for Chinese Sour Jujube and Insights Into Its Genome Evolution and Domestication Signature.</title>
        <authorList>
            <person name="Shen L.-Y."/>
            <person name="Luo H."/>
            <person name="Wang X.-L."/>
            <person name="Wang X.-M."/>
            <person name="Qiu X.-J."/>
            <person name="Liu H."/>
            <person name="Zhou S.-S."/>
            <person name="Jia K.-H."/>
            <person name="Nie S."/>
            <person name="Bao Y.-T."/>
            <person name="Zhang R.-G."/>
            <person name="Yun Q.-Z."/>
            <person name="Chai Y.-H."/>
            <person name="Lu J.-Y."/>
            <person name="Li Y."/>
            <person name="Zhao S.-W."/>
            <person name="Mao J.-F."/>
            <person name="Jia S.-G."/>
            <person name="Mao Y.-M."/>
        </authorList>
    </citation>
    <scope>NUCLEOTIDE SEQUENCE</scope>
    <source>
        <strain evidence="1">AT0</strain>
        <tissue evidence="1">Leaf</tissue>
    </source>
</reference>
<dbReference type="EMBL" id="JAEACU010000001">
    <property type="protein sequence ID" value="KAH7546499.1"/>
    <property type="molecule type" value="Genomic_DNA"/>
</dbReference>
<name>A0A978W3G5_ZIZJJ</name>
<dbReference type="Pfam" id="PF03140">
    <property type="entry name" value="DUF247"/>
    <property type="match status" value="1"/>
</dbReference>
<sequence length="225" mass="25337">MSIKARGKVFSIKAGIVSAVCMLESKLGACDEVCCYCGSRVGVENEVIGIDIWNLVNDTNNRSRFANAGESTFHVHIVENKTWRTNDERLPGKGWINNATKLTFVGIELGRKSSSLLLDLEFHGHALEIPTLFLDDGFGPFMVDTTNDINIIHNARVIKQAKGGNNEILQLFNNLIRELEFDMEDCYITEQVERINFFCRRPKARIKTKIQNLIVRFDILSGALS</sequence>
<dbReference type="AlphaFoldDB" id="A0A978W3G5"/>
<evidence type="ECO:0000313" key="2">
    <source>
        <dbReference type="Proteomes" id="UP000813462"/>
    </source>
</evidence>
<dbReference type="InterPro" id="IPR004158">
    <property type="entry name" value="DUF247_pln"/>
</dbReference>
<evidence type="ECO:0000313" key="1">
    <source>
        <dbReference type="EMBL" id="KAH7546499.1"/>
    </source>
</evidence>
<gene>
    <name evidence="1" type="ORF">FEM48_Zijuj01G0207300</name>
</gene>
<accession>A0A978W3G5</accession>
<proteinExistence type="predicted"/>
<protein>
    <submittedName>
        <fullName evidence="1">Uncharacterized protein</fullName>
    </submittedName>
</protein>
<dbReference type="Proteomes" id="UP000813462">
    <property type="component" value="Unassembled WGS sequence"/>
</dbReference>
<organism evidence="1 2">
    <name type="scientific">Ziziphus jujuba var. spinosa</name>
    <dbReference type="NCBI Taxonomy" id="714518"/>
    <lineage>
        <taxon>Eukaryota</taxon>
        <taxon>Viridiplantae</taxon>
        <taxon>Streptophyta</taxon>
        <taxon>Embryophyta</taxon>
        <taxon>Tracheophyta</taxon>
        <taxon>Spermatophyta</taxon>
        <taxon>Magnoliopsida</taxon>
        <taxon>eudicotyledons</taxon>
        <taxon>Gunneridae</taxon>
        <taxon>Pentapetalae</taxon>
        <taxon>rosids</taxon>
        <taxon>fabids</taxon>
        <taxon>Rosales</taxon>
        <taxon>Rhamnaceae</taxon>
        <taxon>Paliureae</taxon>
        <taxon>Ziziphus</taxon>
    </lineage>
</organism>